<comment type="caution">
    <text evidence="2">The sequence shown here is derived from an EMBL/GenBank/DDBJ whole genome shotgun (WGS) entry which is preliminary data.</text>
</comment>
<evidence type="ECO:0000256" key="1">
    <source>
        <dbReference type="SAM" id="MobiDB-lite"/>
    </source>
</evidence>
<dbReference type="Gene3D" id="1.10.600.10">
    <property type="entry name" value="Farnesyl Diphosphate Synthase"/>
    <property type="match status" value="1"/>
</dbReference>
<feature type="compositionally biased region" description="Basic and acidic residues" evidence="1">
    <location>
        <begin position="337"/>
        <end position="346"/>
    </location>
</feature>
<dbReference type="AlphaFoldDB" id="A0AA37BC27"/>
<accession>A0AA37BC27</accession>
<dbReference type="InterPro" id="IPR008949">
    <property type="entry name" value="Isoprenoid_synthase_dom_sf"/>
</dbReference>
<protein>
    <submittedName>
        <fullName evidence="2">Uncharacterized protein</fullName>
    </submittedName>
</protein>
<dbReference type="Proteomes" id="UP000627984">
    <property type="component" value="Unassembled WGS sequence"/>
</dbReference>
<reference evidence="2" key="1">
    <citation type="journal article" date="2014" name="Int. J. Syst. Evol. Microbiol.">
        <title>Complete genome sequence of Corynebacterium casei LMG S-19264T (=DSM 44701T), isolated from a smear-ripened cheese.</title>
        <authorList>
            <consortium name="US DOE Joint Genome Institute (JGI-PGF)"/>
            <person name="Walter F."/>
            <person name="Albersmeier A."/>
            <person name="Kalinowski J."/>
            <person name="Ruckert C."/>
        </authorList>
    </citation>
    <scope>NUCLEOTIDE SEQUENCE</scope>
    <source>
        <strain evidence="2">JCM 3093</strain>
    </source>
</reference>
<organism evidence="2 3">
    <name type="scientific">Planomonospora parontospora</name>
    <dbReference type="NCBI Taxonomy" id="58119"/>
    <lineage>
        <taxon>Bacteria</taxon>
        <taxon>Bacillati</taxon>
        <taxon>Actinomycetota</taxon>
        <taxon>Actinomycetes</taxon>
        <taxon>Streptosporangiales</taxon>
        <taxon>Streptosporangiaceae</taxon>
        <taxon>Planomonospora</taxon>
    </lineage>
</organism>
<reference evidence="2" key="2">
    <citation type="submission" date="2022-09" db="EMBL/GenBank/DDBJ databases">
        <authorList>
            <person name="Sun Q."/>
            <person name="Ohkuma M."/>
        </authorList>
    </citation>
    <scope>NUCLEOTIDE SEQUENCE</scope>
    <source>
        <strain evidence="2">JCM 3093</strain>
    </source>
</reference>
<gene>
    <name evidence="2" type="ORF">GCM10010126_02360</name>
</gene>
<feature type="compositionally biased region" description="Low complexity" evidence="1">
    <location>
        <begin position="149"/>
        <end position="158"/>
    </location>
</feature>
<evidence type="ECO:0000313" key="3">
    <source>
        <dbReference type="Proteomes" id="UP000627984"/>
    </source>
</evidence>
<feature type="region of interest" description="Disordered" evidence="1">
    <location>
        <begin position="149"/>
        <end position="187"/>
    </location>
</feature>
<feature type="compositionally biased region" description="Pro residues" evidence="1">
    <location>
        <begin position="159"/>
        <end position="185"/>
    </location>
</feature>
<feature type="region of interest" description="Disordered" evidence="1">
    <location>
        <begin position="325"/>
        <end position="355"/>
    </location>
</feature>
<dbReference type="EMBL" id="BMQD01000001">
    <property type="protein sequence ID" value="GGK46217.1"/>
    <property type="molecule type" value="Genomic_DNA"/>
</dbReference>
<sequence length="355" mass="38170">MRTQLRTPPRTAALLAPLTERLAAMSAPCPMHPSVHRIEAALIEWSRLTGLEVDRAAALHRVAGRALARCDTGAAALFARWLAWARRFREESDAYAGVLMVAEGAEPGPRPVERAFAGLWRESAADMGPEWRERFLAGLTAQRAALLDAAPPASRHSPASPPPPPASRHSPASPPPAPPAAPPLPLWTADRSARGRAVSGPYLFDLVEPCLGVEVPARVAADRRWRALVEAGGDVVAWCGDFTAGHRTAGHRTTGHRGEAAAERIVERLVARMEELWTAAWTVPVLVERHGLGPAAGRDVTRVACAFLTVSRAHLEHLLDSCRTPAASPAPAVQKAQTRDVQEAQTRESPTGVRR</sequence>
<dbReference type="RefSeq" id="WP_191893073.1">
    <property type="nucleotide sequence ID" value="NZ_BMQD01000001.1"/>
</dbReference>
<proteinExistence type="predicted"/>
<name>A0AA37BC27_9ACTN</name>
<evidence type="ECO:0000313" key="2">
    <source>
        <dbReference type="EMBL" id="GGK46217.1"/>
    </source>
</evidence>